<dbReference type="STRING" id="879212.DespoDRAFT_01236"/>
<evidence type="ECO:0000313" key="1">
    <source>
        <dbReference type="EMBL" id="EIM63200.1"/>
    </source>
</evidence>
<evidence type="ECO:0000313" key="5">
    <source>
        <dbReference type="Proteomes" id="UP000005778"/>
    </source>
</evidence>
<evidence type="ECO:0000313" key="2">
    <source>
        <dbReference type="EMBL" id="EIM63214.1"/>
    </source>
</evidence>
<sequence length="117" mass="13639">MFSPTQNLKIHIALGSTDMRKSIDGLSILVSETLNLDPFSGHMFVFCNRKQNILKILYWDRNGFCLWHKRLEKDCFQWPKSKNEILTIGAKELSWLMDGLSIHQEKAHKPLKYSAVF</sequence>
<dbReference type="eggNOG" id="COG3436">
    <property type="taxonomic scope" value="Bacteria"/>
</dbReference>
<dbReference type="InterPro" id="IPR008878">
    <property type="entry name" value="Transposase_IS66_Orf2"/>
</dbReference>
<evidence type="ECO:0000313" key="3">
    <source>
        <dbReference type="EMBL" id="EIM63434.1"/>
    </source>
</evidence>
<dbReference type="RefSeq" id="WP_004072247.1">
    <property type="nucleotide sequence ID" value="NZ_CM001488.1"/>
</dbReference>
<reference evidence="1 5" key="2">
    <citation type="submission" date="2012-02" db="EMBL/GenBank/DDBJ databases">
        <title>Improved High-Quality Draft sequence of Desulfobacter postgatei 2ac9.</title>
        <authorList>
            <consortium name="US DOE Joint Genome Institute"/>
            <person name="Lucas S."/>
            <person name="Han J."/>
            <person name="Lapidus A."/>
            <person name="Cheng J.-F."/>
            <person name="Goodwin L."/>
            <person name="Pitluck S."/>
            <person name="Peters L."/>
            <person name="Ovchinnikova G."/>
            <person name="Held B."/>
            <person name="Detter J.C."/>
            <person name="Han C."/>
            <person name="Tapia R."/>
            <person name="Land M."/>
            <person name="Hauser L."/>
            <person name="Kyrpides N."/>
            <person name="Ivanova N."/>
            <person name="Pagani I."/>
            <person name="Orellana R."/>
            <person name="Lovley D."/>
            <person name="Woyke T."/>
        </authorList>
    </citation>
    <scope>NUCLEOTIDE SEQUENCE [LARGE SCALE GENOMIC DNA]</scope>
    <source>
        <strain evidence="1 5">2ac9</strain>
    </source>
</reference>
<dbReference type="AlphaFoldDB" id="I5B137"/>
<dbReference type="OrthoDB" id="9801450at2"/>
<dbReference type="Pfam" id="PF05717">
    <property type="entry name" value="TnpB_IS66"/>
    <property type="match status" value="1"/>
</dbReference>
<dbReference type="NCBIfam" id="NF033819">
    <property type="entry name" value="IS66_TnpB"/>
    <property type="match status" value="1"/>
</dbReference>
<dbReference type="EMBL" id="CM001488">
    <property type="protein sequence ID" value="EIM64958.1"/>
    <property type="molecule type" value="Genomic_DNA"/>
</dbReference>
<evidence type="ECO:0000313" key="4">
    <source>
        <dbReference type="EMBL" id="EIM64958.1"/>
    </source>
</evidence>
<organism evidence="1 5">
    <name type="scientific">Desulfobacter postgatei 2ac9</name>
    <dbReference type="NCBI Taxonomy" id="879212"/>
    <lineage>
        <taxon>Bacteria</taxon>
        <taxon>Pseudomonadati</taxon>
        <taxon>Thermodesulfobacteriota</taxon>
        <taxon>Desulfobacteria</taxon>
        <taxon>Desulfobacterales</taxon>
        <taxon>Desulfobacteraceae</taxon>
        <taxon>Desulfobacter</taxon>
    </lineage>
</organism>
<accession>I5B137</accession>
<proteinExistence type="predicted"/>
<dbReference type="EMBL" id="CM001488">
    <property type="protein sequence ID" value="EIM63200.1"/>
    <property type="molecule type" value="Genomic_DNA"/>
</dbReference>
<dbReference type="PANTHER" id="PTHR36455:SF1">
    <property type="entry name" value="BLR8292 PROTEIN"/>
    <property type="match status" value="1"/>
</dbReference>
<reference evidence="1 5" key="1">
    <citation type="submission" date="2011-09" db="EMBL/GenBank/DDBJ databases">
        <authorList>
            <consortium name="US DOE Joint Genome Institute (JGI-PGF)"/>
            <person name="Lucas S."/>
            <person name="Han J."/>
            <person name="Lapidus A."/>
            <person name="Cheng J.-F."/>
            <person name="Goodwin L."/>
            <person name="Pitluck S."/>
            <person name="Peters L."/>
            <person name="Land M.L."/>
            <person name="Hauser L."/>
            <person name="Orellana R."/>
            <person name="Lovley D."/>
            <person name="Woyke T.J."/>
        </authorList>
    </citation>
    <scope>NUCLEOTIDE SEQUENCE [LARGE SCALE GENOMIC DNA]</scope>
    <source>
        <strain evidence="1 5">2ac9</strain>
    </source>
</reference>
<dbReference type="EMBL" id="CM001488">
    <property type="protein sequence ID" value="EIM63434.1"/>
    <property type="molecule type" value="Genomic_DNA"/>
</dbReference>
<dbReference type="EMBL" id="CM001488">
    <property type="protein sequence ID" value="EIM63214.1"/>
    <property type="molecule type" value="Genomic_DNA"/>
</dbReference>
<dbReference type="PANTHER" id="PTHR36455">
    <property type="match status" value="1"/>
</dbReference>
<keyword evidence="5" id="KW-1185">Reference proteome</keyword>
<dbReference type="HOGENOM" id="CLU_128110_0_2_7"/>
<name>I5B137_9BACT</name>
<gene>
    <name evidence="1" type="ORF">DespoDRAFT_01236</name>
    <name evidence="2" type="ORF">DespoDRAFT_01250</name>
    <name evidence="3" type="ORF">DespoDRAFT_01498</name>
    <name evidence="4" type="ORF">DespoDRAFT_03171</name>
</gene>
<dbReference type="Proteomes" id="UP000005778">
    <property type="component" value="Chromosome"/>
</dbReference>
<protein>
    <submittedName>
        <fullName evidence="1">Transposase</fullName>
    </submittedName>
</protein>